<feature type="compositionally biased region" description="Polar residues" evidence="1">
    <location>
        <begin position="7"/>
        <end position="30"/>
    </location>
</feature>
<organism evidence="2">
    <name type="scientific">uncultured Caudovirales phage</name>
    <dbReference type="NCBI Taxonomy" id="2100421"/>
    <lineage>
        <taxon>Viruses</taxon>
        <taxon>Duplodnaviria</taxon>
        <taxon>Heunggongvirae</taxon>
        <taxon>Uroviricota</taxon>
        <taxon>Caudoviricetes</taxon>
        <taxon>Peduoviridae</taxon>
        <taxon>Maltschvirus</taxon>
        <taxon>Maltschvirus maltsch</taxon>
    </lineage>
</organism>
<feature type="region of interest" description="Disordered" evidence="1">
    <location>
        <begin position="98"/>
        <end position="120"/>
    </location>
</feature>
<accession>A0A6J5S4E4</accession>
<evidence type="ECO:0000256" key="1">
    <source>
        <dbReference type="SAM" id="MobiDB-lite"/>
    </source>
</evidence>
<sequence length="306" mass="35767">MTEETIEQTTIDAPTNDINELPESTESTENYDPVDTDLNHEESAEDDNYEDKDISEIPLPEVKTKTKSDHIKNRLLLKKEKELAKERAEKENLLRIIQSQNQNSPAQQQNNFDIKKPNKNDFEDEDDYIDARIEYANAIKHAQYEQNNRLQQSNALKMKVVQKFDDMNARGAEKYEDYEELVEPIYSSTGGFPENEGMAIAIFNSEYDVDINYFLAKNMTHARSIAKLPPMQAQKKIWEIEKRFADLKKKPVAKAGVRIIEPISTSASHHTQDISKMSQKQIDDLWNNDRKKWNKLYKEQFKKKRY</sequence>
<dbReference type="EMBL" id="LR797308">
    <property type="protein sequence ID" value="CAB4202094.1"/>
    <property type="molecule type" value="Genomic_DNA"/>
</dbReference>
<name>A0A6J5S4E4_9CAUD</name>
<reference evidence="2" key="1">
    <citation type="submission" date="2020-05" db="EMBL/GenBank/DDBJ databases">
        <authorList>
            <person name="Chiriac C."/>
            <person name="Salcher M."/>
            <person name="Ghai R."/>
            <person name="Kavagutti S V."/>
        </authorList>
    </citation>
    <scope>NUCLEOTIDE SEQUENCE</scope>
</reference>
<evidence type="ECO:0000313" key="2">
    <source>
        <dbReference type="EMBL" id="CAB4202094.1"/>
    </source>
</evidence>
<proteinExistence type="predicted"/>
<protein>
    <submittedName>
        <fullName evidence="2">Uncharacterized protein</fullName>
    </submittedName>
</protein>
<gene>
    <name evidence="2" type="ORF">UFOVP1361_57</name>
</gene>
<feature type="region of interest" description="Disordered" evidence="1">
    <location>
        <begin position="1"/>
        <end position="69"/>
    </location>
</feature>
<feature type="compositionally biased region" description="Low complexity" evidence="1">
    <location>
        <begin position="98"/>
        <end position="111"/>
    </location>
</feature>